<organism evidence="2 3">
    <name type="scientific">Corallincola luteus</name>
    <dbReference type="NCBI Taxonomy" id="1775177"/>
    <lineage>
        <taxon>Bacteria</taxon>
        <taxon>Pseudomonadati</taxon>
        <taxon>Pseudomonadota</taxon>
        <taxon>Gammaproteobacteria</taxon>
        <taxon>Alteromonadales</taxon>
        <taxon>Psychromonadaceae</taxon>
        <taxon>Corallincola</taxon>
    </lineage>
</organism>
<evidence type="ECO:0000313" key="3">
    <source>
        <dbReference type="Proteomes" id="UP000292554"/>
    </source>
</evidence>
<dbReference type="EMBL" id="SJXE01000001">
    <property type="protein sequence ID" value="TCI05209.1"/>
    <property type="molecule type" value="Genomic_DNA"/>
</dbReference>
<reference evidence="2 3" key="1">
    <citation type="submission" date="2019-02" db="EMBL/GenBank/DDBJ databases">
        <title>Corallincola luteus sp. nov., a marine bacterium isolated from surface sediment of Bohai Sea in China.</title>
        <authorList>
            <person name="Ren Q."/>
        </authorList>
    </citation>
    <scope>NUCLEOTIDE SEQUENCE [LARGE SCALE GENOMIC DNA]</scope>
    <source>
        <strain evidence="2 3">DASS28</strain>
    </source>
</reference>
<comment type="caution">
    <text evidence="2">The sequence shown here is derived from an EMBL/GenBank/DDBJ whole genome shotgun (WGS) entry which is preliminary data.</text>
</comment>
<sequence>MTRNADQATCPQLLLQCPCCDYFTLDQRDRYEICPVCYWEDEPLLDEREASSANLGMALADARINFLAIGACYPSMKKHVLAESKRSMFQHIQRPVVVPKERFSS</sequence>
<dbReference type="InterPro" id="IPR025983">
    <property type="entry name" value="Cys_rich_CPCC"/>
</dbReference>
<keyword evidence="3" id="KW-1185">Reference proteome</keyword>
<protein>
    <recommendedName>
        <fullName evidence="1">Cysteine-rich CPCC domain-containing protein</fullName>
    </recommendedName>
</protein>
<evidence type="ECO:0000259" key="1">
    <source>
        <dbReference type="Pfam" id="PF14206"/>
    </source>
</evidence>
<dbReference type="Proteomes" id="UP000292554">
    <property type="component" value="Unassembled WGS sequence"/>
</dbReference>
<feature type="domain" description="Cysteine-rich CPCC" evidence="1">
    <location>
        <begin position="16"/>
        <end position="84"/>
    </location>
</feature>
<gene>
    <name evidence="2" type="ORF">EZV61_04395</name>
</gene>
<proteinExistence type="predicted"/>
<name>A0ABY2APT8_9GAMM</name>
<evidence type="ECO:0000313" key="2">
    <source>
        <dbReference type="EMBL" id="TCI05209.1"/>
    </source>
</evidence>
<dbReference type="Pfam" id="PF14206">
    <property type="entry name" value="Cys_rich_CPCC"/>
    <property type="match status" value="1"/>
</dbReference>
<accession>A0ABY2APT8</accession>
<dbReference type="RefSeq" id="WP_131414463.1">
    <property type="nucleotide sequence ID" value="NZ_SJXE01000001.1"/>
</dbReference>